<evidence type="ECO:0000256" key="2">
    <source>
        <dbReference type="ARBA" id="ARBA00022803"/>
    </source>
</evidence>
<dbReference type="Gene3D" id="1.25.40.10">
    <property type="entry name" value="Tetratricopeptide repeat domain"/>
    <property type="match status" value="1"/>
</dbReference>
<keyword evidence="3" id="KW-1133">Transmembrane helix</keyword>
<dbReference type="Gene3D" id="2.30.30.40">
    <property type="entry name" value="SH3 Domains"/>
    <property type="match status" value="1"/>
</dbReference>
<sequence length="254" mass="28192">MTGFIQRMIATAALLSTLFSALAFAGAPAETYNRANRLYAEKKYDAALKLYNSIDIKNPDLEYNRAAAYFKTGHTGKAVLHFSRALRLRPGDADTRYNLDFLRAYKTDREETKEPGVISNAFEYVINAFSLQTMSGIALVLYMATTFAGLGVIISFDMKRKKNLTQSTVLLVVVTALLFTITGARIHQFERTDRAIAIAGSVDAYDSPSDKTATVFTFHEGTEVRLGRVEGNYVHVTLVSGYSGWVDRAKLTRI</sequence>
<evidence type="ECO:0000256" key="1">
    <source>
        <dbReference type="ARBA" id="ARBA00022737"/>
    </source>
</evidence>
<evidence type="ECO:0000256" key="3">
    <source>
        <dbReference type="SAM" id="Phobius"/>
    </source>
</evidence>
<feature type="transmembrane region" description="Helical" evidence="3">
    <location>
        <begin position="136"/>
        <end position="156"/>
    </location>
</feature>
<keyword evidence="1" id="KW-0677">Repeat</keyword>
<dbReference type="PROSITE" id="PS50005">
    <property type="entry name" value="TPR"/>
    <property type="match status" value="1"/>
</dbReference>
<keyword evidence="2" id="KW-0802">TPR repeat</keyword>
<dbReference type="InterPro" id="IPR011990">
    <property type="entry name" value="TPR-like_helical_dom_sf"/>
</dbReference>
<dbReference type="AlphaFoldDB" id="A0A3B1CPS7"/>
<dbReference type="EMBL" id="UOGA01000134">
    <property type="protein sequence ID" value="VAX18727.1"/>
    <property type="molecule type" value="Genomic_DNA"/>
</dbReference>
<name>A0A3B1CPS7_9ZZZZ</name>
<keyword evidence="3" id="KW-0472">Membrane</keyword>
<dbReference type="Pfam" id="PF07719">
    <property type="entry name" value="TPR_2"/>
    <property type="match status" value="1"/>
</dbReference>
<feature type="transmembrane region" description="Helical" evidence="3">
    <location>
        <begin position="168"/>
        <end position="186"/>
    </location>
</feature>
<dbReference type="SUPFAM" id="SSF48452">
    <property type="entry name" value="TPR-like"/>
    <property type="match status" value="1"/>
</dbReference>
<keyword evidence="3" id="KW-0812">Transmembrane</keyword>
<dbReference type="SMART" id="SM00028">
    <property type="entry name" value="TPR"/>
    <property type="match status" value="1"/>
</dbReference>
<accession>A0A3B1CPS7</accession>
<proteinExistence type="predicted"/>
<gene>
    <name evidence="4" type="ORF">MNBD_NITROSPINAE04-227</name>
</gene>
<dbReference type="InterPro" id="IPR019734">
    <property type="entry name" value="TPR_rpt"/>
</dbReference>
<organism evidence="4">
    <name type="scientific">hydrothermal vent metagenome</name>
    <dbReference type="NCBI Taxonomy" id="652676"/>
    <lineage>
        <taxon>unclassified sequences</taxon>
        <taxon>metagenomes</taxon>
        <taxon>ecological metagenomes</taxon>
    </lineage>
</organism>
<protein>
    <submittedName>
        <fullName evidence="4">Uncharacterized protein</fullName>
    </submittedName>
</protein>
<dbReference type="InterPro" id="IPR013105">
    <property type="entry name" value="TPR_2"/>
</dbReference>
<evidence type="ECO:0000313" key="4">
    <source>
        <dbReference type="EMBL" id="VAX18727.1"/>
    </source>
</evidence>
<reference evidence="4" key="1">
    <citation type="submission" date="2018-06" db="EMBL/GenBank/DDBJ databases">
        <authorList>
            <person name="Zhirakovskaya E."/>
        </authorList>
    </citation>
    <scope>NUCLEOTIDE SEQUENCE</scope>
</reference>